<accession>A0A1G8M3K2</accession>
<sequence length="149" mass="16861">MTLGNLFAFMLLAAAAAWWWRVHGIRERALQLAKQHCARQGVELLDENVALRRMRLQRNGSGVLCLAREYAFEFTATGQDRYSGRITMLGQRPGPVELEAFRFQPEAHEAGNVIEVVPPQAETLPPPHKADVVHLAEWRRAHQNKKVGD</sequence>
<protein>
    <recommendedName>
        <fullName evidence="3">DUF3301 domain-containing protein</fullName>
    </recommendedName>
</protein>
<evidence type="ECO:0000313" key="2">
    <source>
        <dbReference type="Proteomes" id="UP000199636"/>
    </source>
</evidence>
<keyword evidence="2" id="KW-1185">Reference proteome</keyword>
<name>A0A1G8M3K2_9PSED</name>
<dbReference type="Proteomes" id="UP000199636">
    <property type="component" value="Unassembled WGS sequence"/>
</dbReference>
<gene>
    <name evidence="1" type="ORF">SAMN05216272_11354</name>
</gene>
<dbReference type="InterPro" id="IPR021732">
    <property type="entry name" value="DUF3301"/>
</dbReference>
<organism evidence="1 2">
    <name type="scientific">Pseudomonas panipatensis</name>
    <dbReference type="NCBI Taxonomy" id="428992"/>
    <lineage>
        <taxon>Bacteria</taxon>
        <taxon>Pseudomonadati</taxon>
        <taxon>Pseudomonadota</taxon>
        <taxon>Gammaproteobacteria</taxon>
        <taxon>Pseudomonadales</taxon>
        <taxon>Pseudomonadaceae</taxon>
        <taxon>Pseudomonas</taxon>
    </lineage>
</organism>
<dbReference type="Pfam" id="PF11743">
    <property type="entry name" value="DUF3301"/>
    <property type="match status" value="1"/>
</dbReference>
<reference evidence="2" key="1">
    <citation type="submission" date="2016-10" db="EMBL/GenBank/DDBJ databases">
        <authorList>
            <person name="Varghese N."/>
            <person name="Submissions S."/>
        </authorList>
    </citation>
    <scope>NUCLEOTIDE SEQUENCE [LARGE SCALE GENOMIC DNA]</scope>
    <source>
        <strain evidence="2">CCM 7469</strain>
    </source>
</reference>
<dbReference type="OrthoDB" id="5959530at2"/>
<dbReference type="STRING" id="428992.SAMN05216272_11354"/>
<dbReference type="AlphaFoldDB" id="A0A1G8M3K2"/>
<dbReference type="EMBL" id="FNDS01000013">
    <property type="protein sequence ID" value="SDI62453.1"/>
    <property type="molecule type" value="Genomic_DNA"/>
</dbReference>
<proteinExistence type="predicted"/>
<evidence type="ECO:0000313" key="1">
    <source>
        <dbReference type="EMBL" id="SDI62453.1"/>
    </source>
</evidence>
<evidence type="ECO:0008006" key="3">
    <source>
        <dbReference type="Google" id="ProtNLM"/>
    </source>
</evidence>